<accession>A0ABP6ZC90</accession>
<dbReference type="InterPro" id="IPR008948">
    <property type="entry name" value="L-Aspartase-like"/>
</dbReference>
<dbReference type="EMBL" id="BAABAB010000003">
    <property type="protein sequence ID" value="GAA3604728.1"/>
    <property type="molecule type" value="Genomic_DNA"/>
</dbReference>
<feature type="domain" description="Fumarate lyase N-terminal" evidence="3">
    <location>
        <begin position="76"/>
        <end position="293"/>
    </location>
</feature>
<keyword evidence="5" id="KW-1185">Reference proteome</keyword>
<dbReference type="InterPro" id="IPR022761">
    <property type="entry name" value="Fumarate_lyase_N"/>
</dbReference>
<dbReference type="Pfam" id="PF00206">
    <property type="entry name" value="Lyase_1"/>
    <property type="match status" value="1"/>
</dbReference>
<comment type="caution">
    <text evidence="4">The sequence shown here is derived from an EMBL/GenBank/DDBJ whole genome shotgun (WGS) entry which is preliminary data.</text>
</comment>
<evidence type="ECO:0000256" key="1">
    <source>
        <dbReference type="ARBA" id="ARBA00023239"/>
    </source>
</evidence>
<keyword evidence="1" id="KW-0456">Lyase</keyword>
<dbReference type="Gene3D" id="1.20.200.10">
    <property type="entry name" value="Fumarase/aspartase (Central domain)"/>
    <property type="match status" value="1"/>
</dbReference>
<evidence type="ECO:0000313" key="4">
    <source>
        <dbReference type="EMBL" id="GAA3604728.1"/>
    </source>
</evidence>
<comment type="similarity">
    <text evidence="2">Belongs to the class-II fumarase/aspartase family.</text>
</comment>
<reference evidence="5" key="1">
    <citation type="journal article" date="2019" name="Int. J. Syst. Evol. Microbiol.">
        <title>The Global Catalogue of Microorganisms (GCM) 10K type strain sequencing project: providing services to taxonomists for standard genome sequencing and annotation.</title>
        <authorList>
            <consortium name="The Broad Institute Genomics Platform"/>
            <consortium name="The Broad Institute Genome Sequencing Center for Infectious Disease"/>
            <person name="Wu L."/>
            <person name="Ma J."/>
        </authorList>
    </citation>
    <scope>NUCLEOTIDE SEQUENCE [LARGE SCALE GENOMIC DNA]</scope>
    <source>
        <strain evidence="5">JCM 16929</strain>
    </source>
</reference>
<dbReference type="PRINTS" id="PR00149">
    <property type="entry name" value="FUMRATELYASE"/>
</dbReference>
<dbReference type="RefSeq" id="WP_344801316.1">
    <property type="nucleotide sequence ID" value="NZ_BAABAB010000003.1"/>
</dbReference>
<dbReference type="InterPro" id="IPR020557">
    <property type="entry name" value="Fumarate_lyase_CS"/>
</dbReference>
<sequence length="407" mass="42552">MSDLFWPGDERAGSLLSDAAWLAAMESVEAAWLAALVEAGVAPAAAQHPVSGLIGADDVASIATGAESGGNPAIGLVALLRRRLPVEPARWLHRGLTSQDVIDTGLMLCLRDTLHRIAGEQRRQLQTLIMIIETHGDAAQVGRTLTQHAVPITFGVTATGWLTGIADAAEAVAALLPTLPVQLGGAAGTLAASTELARLRGLDRPAEVSWRLIESTAARLGLAARPPWHVARAPLTRVADALVGCTDACGHLAADVATLSRPEIGELAEGTGGGSSTMPHKRNPALSVLIRRAALAAPAQASVVHLAAATAVDQRPDGAWHAEWAALRDLGRRSVTATAQTTELLAGLRIDGERMAANLAAAEGVRAEQRSMIELVRGEPDPDYRGASTLFVHAAVRRGRRLLEETT</sequence>
<proteinExistence type="inferred from homology"/>
<dbReference type="PANTHER" id="PTHR43172">
    <property type="entry name" value="ADENYLOSUCCINATE LYASE"/>
    <property type="match status" value="1"/>
</dbReference>
<evidence type="ECO:0000313" key="5">
    <source>
        <dbReference type="Proteomes" id="UP001501490"/>
    </source>
</evidence>
<dbReference type="InterPro" id="IPR000362">
    <property type="entry name" value="Fumarate_lyase_fam"/>
</dbReference>
<dbReference type="SUPFAM" id="SSF48557">
    <property type="entry name" value="L-aspartase-like"/>
    <property type="match status" value="1"/>
</dbReference>
<dbReference type="PRINTS" id="PR00145">
    <property type="entry name" value="ARGSUCLYASE"/>
</dbReference>
<gene>
    <name evidence="4" type="primary">pcaB</name>
    <name evidence="4" type="ORF">GCM10022236_03210</name>
</gene>
<evidence type="ECO:0000259" key="3">
    <source>
        <dbReference type="Pfam" id="PF00206"/>
    </source>
</evidence>
<dbReference type="Gene3D" id="1.10.275.10">
    <property type="entry name" value="Fumarase/aspartase (N-terminal domain)"/>
    <property type="match status" value="1"/>
</dbReference>
<organism evidence="4 5">
    <name type="scientific">Microlunatus ginsengisoli</name>
    <dbReference type="NCBI Taxonomy" id="363863"/>
    <lineage>
        <taxon>Bacteria</taxon>
        <taxon>Bacillati</taxon>
        <taxon>Actinomycetota</taxon>
        <taxon>Actinomycetes</taxon>
        <taxon>Propionibacteriales</taxon>
        <taxon>Propionibacteriaceae</taxon>
        <taxon>Microlunatus</taxon>
    </lineage>
</organism>
<dbReference type="Proteomes" id="UP001501490">
    <property type="component" value="Unassembled WGS sequence"/>
</dbReference>
<name>A0ABP6ZC90_9ACTN</name>
<dbReference type="PROSITE" id="PS00163">
    <property type="entry name" value="FUMARATE_LYASES"/>
    <property type="match status" value="1"/>
</dbReference>
<protein>
    <submittedName>
        <fullName evidence="4">3-carboxy-cis,cis-muconate cycloisomerase</fullName>
    </submittedName>
</protein>
<dbReference type="PANTHER" id="PTHR43172:SF2">
    <property type="entry name" value="ADENYLOSUCCINATE LYASE C-TERMINAL DOMAIN-CONTAINING PROTEIN"/>
    <property type="match status" value="1"/>
</dbReference>
<dbReference type="InterPro" id="IPR024083">
    <property type="entry name" value="Fumarase/histidase_N"/>
</dbReference>
<evidence type="ECO:0000256" key="2">
    <source>
        <dbReference type="ARBA" id="ARBA00034772"/>
    </source>
</evidence>